<name>A0AA51N9B8_9BACT</name>
<dbReference type="InterPro" id="IPR000792">
    <property type="entry name" value="Tscrpt_reg_LuxR_C"/>
</dbReference>
<dbReference type="PANTHER" id="PTHR44688">
    <property type="entry name" value="DNA-BINDING TRANSCRIPTIONAL ACTIVATOR DEVR_DOSR"/>
    <property type="match status" value="1"/>
</dbReference>
<reference evidence="5 6" key="1">
    <citation type="submission" date="2023-08" db="EMBL/GenBank/DDBJ databases">
        <title>Comparative genomics and taxonomic characterization of three novel marine species of genus Marivirga.</title>
        <authorList>
            <person name="Muhammad N."/>
            <person name="Kim S.-G."/>
        </authorList>
    </citation>
    <scope>NUCLEOTIDE SEQUENCE [LARGE SCALE GENOMIC DNA]</scope>
    <source>
        <strain evidence="5 6">BDSF4-3</strain>
    </source>
</reference>
<dbReference type="Proteomes" id="UP001230496">
    <property type="component" value="Chromosome"/>
</dbReference>
<feature type="domain" description="HTH luxR-type" evidence="4">
    <location>
        <begin position="179"/>
        <end position="244"/>
    </location>
</feature>
<dbReference type="Gene3D" id="3.30.450.20">
    <property type="entry name" value="PAS domain"/>
    <property type="match status" value="1"/>
</dbReference>
<dbReference type="GO" id="GO:0003677">
    <property type="term" value="F:DNA binding"/>
    <property type="evidence" value="ECO:0007669"/>
    <property type="project" value="UniProtKB-KW"/>
</dbReference>
<dbReference type="InterPro" id="IPR016032">
    <property type="entry name" value="Sig_transdc_resp-reg_C-effctor"/>
</dbReference>
<dbReference type="PROSITE" id="PS00622">
    <property type="entry name" value="HTH_LUXR_1"/>
    <property type="match status" value="1"/>
</dbReference>
<keyword evidence="6" id="KW-1185">Reference proteome</keyword>
<gene>
    <name evidence="5" type="ORF">QYS49_37100</name>
</gene>
<evidence type="ECO:0000256" key="2">
    <source>
        <dbReference type="ARBA" id="ARBA00023125"/>
    </source>
</evidence>
<dbReference type="PRINTS" id="PR00038">
    <property type="entry name" value="HTHLUXR"/>
</dbReference>
<proteinExistence type="predicted"/>
<organism evidence="5 6">
    <name type="scientific">Marivirga salinarum</name>
    <dbReference type="NCBI Taxonomy" id="3059078"/>
    <lineage>
        <taxon>Bacteria</taxon>
        <taxon>Pseudomonadati</taxon>
        <taxon>Bacteroidota</taxon>
        <taxon>Cytophagia</taxon>
        <taxon>Cytophagales</taxon>
        <taxon>Marivirgaceae</taxon>
        <taxon>Marivirga</taxon>
    </lineage>
</organism>
<keyword evidence="1" id="KW-0805">Transcription regulation</keyword>
<dbReference type="Pfam" id="PF00196">
    <property type="entry name" value="GerE"/>
    <property type="match status" value="1"/>
</dbReference>
<dbReference type="GO" id="GO:0006355">
    <property type="term" value="P:regulation of DNA-templated transcription"/>
    <property type="evidence" value="ECO:0007669"/>
    <property type="project" value="InterPro"/>
</dbReference>
<dbReference type="EMBL" id="CP129971">
    <property type="protein sequence ID" value="WMN11067.1"/>
    <property type="molecule type" value="Genomic_DNA"/>
</dbReference>
<dbReference type="AlphaFoldDB" id="A0AA51N9B8"/>
<keyword evidence="3" id="KW-0804">Transcription</keyword>
<evidence type="ECO:0000259" key="4">
    <source>
        <dbReference type="PROSITE" id="PS50043"/>
    </source>
</evidence>
<dbReference type="SMART" id="SM00421">
    <property type="entry name" value="HTH_LUXR"/>
    <property type="match status" value="1"/>
</dbReference>
<dbReference type="PROSITE" id="PS50043">
    <property type="entry name" value="HTH_LUXR_2"/>
    <property type="match status" value="1"/>
</dbReference>
<evidence type="ECO:0000313" key="5">
    <source>
        <dbReference type="EMBL" id="WMN11067.1"/>
    </source>
</evidence>
<dbReference type="SUPFAM" id="SSF46894">
    <property type="entry name" value="C-terminal effector domain of the bipartite response regulators"/>
    <property type="match status" value="1"/>
</dbReference>
<evidence type="ECO:0000256" key="3">
    <source>
        <dbReference type="ARBA" id="ARBA00023163"/>
    </source>
</evidence>
<dbReference type="PANTHER" id="PTHR44688:SF16">
    <property type="entry name" value="DNA-BINDING TRANSCRIPTIONAL ACTIVATOR DEVR_DOSR"/>
    <property type="match status" value="1"/>
</dbReference>
<sequence>MESKSFENKIVDLLRKQQYGESNQQINEDQLIKSYAHFPNEAIYIVDCQKADVEFLTSNIGQMFGIDERVKNSLITIYENINSQDFSNIVDFGNKAMNSAIIERDKLQSLGDKFSCIYRTPNNRTIIKNTYVLAKDSLGQVSYTLGQLIDVTDLVSFTGFKYQVYGENAANLIALIGDLPEFRSTLTKREIEVLILLSKGFLSKQIADQLFISKGTVDKHRKNIIKKLQVNNSLAAYKKALDMGVLKGL</sequence>
<protein>
    <submittedName>
        <fullName evidence="5">LuxR C-terminal-related transcriptional regulator</fullName>
    </submittedName>
</protein>
<dbReference type="RefSeq" id="WP_308347815.1">
    <property type="nucleotide sequence ID" value="NZ_CP129971.1"/>
</dbReference>
<evidence type="ECO:0000256" key="1">
    <source>
        <dbReference type="ARBA" id="ARBA00023015"/>
    </source>
</evidence>
<dbReference type="KEGG" id="msaa:QYS49_37100"/>
<evidence type="ECO:0000313" key="6">
    <source>
        <dbReference type="Proteomes" id="UP001230496"/>
    </source>
</evidence>
<accession>A0AA51N9B8</accession>
<dbReference type="Gene3D" id="1.10.10.10">
    <property type="entry name" value="Winged helix-like DNA-binding domain superfamily/Winged helix DNA-binding domain"/>
    <property type="match status" value="1"/>
</dbReference>
<dbReference type="InterPro" id="IPR036388">
    <property type="entry name" value="WH-like_DNA-bd_sf"/>
</dbReference>
<keyword evidence="2" id="KW-0238">DNA-binding</keyword>
<dbReference type="CDD" id="cd06170">
    <property type="entry name" value="LuxR_C_like"/>
    <property type="match status" value="1"/>
</dbReference>